<dbReference type="Gene3D" id="3.40.50.150">
    <property type="entry name" value="Vaccinia Virus protein VP39"/>
    <property type="match status" value="1"/>
</dbReference>
<dbReference type="Pfam" id="PF02384">
    <property type="entry name" value="N6_Mtase"/>
    <property type="match status" value="1"/>
</dbReference>
<feature type="domain" description="DNA methylase adenine-specific" evidence="1">
    <location>
        <begin position="2"/>
        <end position="285"/>
    </location>
</feature>
<feature type="non-terminal residue" evidence="2">
    <location>
        <position position="1"/>
    </location>
</feature>
<dbReference type="SUPFAM" id="SSF53335">
    <property type="entry name" value="S-adenosyl-L-methionine-dependent methyltransferases"/>
    <property type="match status" value="1"/>
</dbReference>
<organism evidence="2">
    <name type="scientific">marine sediment metagenome</name>
    <dbReference type="NCBI Taxonomy" id="412755"/>
    <lineage>
        <taxon>unclassified sequences</taxon>
        <taxon>metagenomes</taxon>
        <taxon>ecological metagenomes</taxon>
    </lineage>
</organism>
<dbReference type="PANTHER" id="PTHR42998">
    <property type="entry name" value="TYPE I RESTRICTION ENZYME HINDVIIP M PROTEIN-RELATED"/>
    <property type="match status" value="1"/>
</dbReference>
<proteinExistence type="predicted"/>
<dbReference type="AlphaFoldDB" id="X0YH35"/>
<dbReference type="InterPro" id="IPR052916">
    <property type="entry name" value="Type-I_RE_MTase_Subunit"/>
</dbReference>
<gene>
    <name evidence="2" type="ORF">S01H4_19263</name>
</gene>
<dbReference type="PANTHER" id="PTHR42998:SF1">
    <property type="entry name" value="TYPE I RESTRICTION ENZYME HINDI METHYLASE SUBUNIT"/>
    <property type="match status" value="1"/>
</dbReference>
<dbReference type="EMBL" id="BART01008578">
    <property type="protein sequence ID" value="GAG55339.1"/>
    <property type="molecule type" value="Genomic_DNA"/>
</dbReference>
<evidence type="ECO:0000313" key="2">
    <source>
        <dbReference type="EMBL" id="GAG55339.1"/>
    </source>
</evidence>
<dbReference type="PRINTS" id="PR00507">
    <property type="entry name" value="N12N6MTFRASE"/>
</dbReference>
<accession>X0YH35</accession>
<dbReference type="GO" id="GO:0008170">
    <property type="term" value="F:N-methyltransferase activity"/>
    <property type="evidence" value="ECO:0007669"/>
    <property type="project" value="InterPro"/>
</dbReference>
<reference evidence="2" key="1">
    <citation type="journal article" date="2014" name="Front. Microbiol.">
        <title>High frequency of phylogenetically diverse reductive dehalogenase-homologous genes in deep subseafloor sedimentary metagenomes.</title>
        <authorList>
            <person name="Kawai M."/>
            <person name="Futagami T."/>
            <person name="Toyoda A."/>
            <person name="Takaki Y."/>
            <person name="Nishi S."/>
            <person name="Hori S."/>
            <person name="Arai W."/>
            <person name="Tsubouchi T."/>
            <person name="Morono Y."/>
            <person name="Uchiyama I."/>
            <person name="Ito T."/>
            <person name="Fujiyama A."/>
            <person name="Inagaki F."/>
            <person name="Takami H."/>
        </authorList>
    </citation>
    <scope>NUCLEOTIDE SEQUENCE</scope>
    <source>
        <strain evidence="2">Expedition CK06-06</strain>
    </source>
</reference>
<protein>
    <recommendedName>
        <fullName evidence="1">DNA methylase adenine-specific domain-containing protein</fullName>
    </recommendedName>
</protein>
<evidence type="ECO:0000259" key="1">
    <source>
        <dbReference type="Pfam" id="PF02384"/>
    </source>
</evidence>
<dbReference type="InterPro" id="IPR003356">
    <property type="entry name" value="DNA_methylase_A-5"/>
</dbReference>
<sequence>NEYVIDPACGSAGFLVHVMQWVWDHDLKHAEREPRIEYAQEYLWGIDFEDKAVKIARALMLVAGDGKSHVLKLNSLDPREWMQSDLEKSDARVKLSEMLSRFDDYEKNEDNKGNFRFFNFDLLLTNPPFSGEIKQKELLKSYELARNKKGKIPNKVERDVLFIERDLNFLKPGGRMAIVLPQGKFNNTSTEYIREYLFQKARILAVVGLDTNTFKLPAPAKGTGTKTSILFLQKWGKNEEQLEDYPIFMATSQKTGKNNSGEYIYKKDENGNYIENKDGQKIVDHDLNEIAEGFVNFAKEQRFSFWR</sequence>
<name>X0YH35_9ZZZZ</name>
<dbReference type="GO" id="GO:0003677">
    <property type="term" value="F:DNA binding"/>
    <property type="evidence" value="ECO:0007669"/>
    <property type="project" value="InterPro"/>
</dbReference>
<dbReference type="InterPro" id="IPR029063">
    <property type="entry name" value="SAM-dependent_MTases_sf"/>
</dbReference>
<comment type="caution">
    <text evidence="2">The sequence shown here is derived from an EMBL/GenBank/DDBJ whole genome shotgun (WGS) entry which is preliminary data.</text>
</comment>